<dbReference type="EMBL" id="MRUL01000002">
    <property type="protein sequence ID" value="OON41512.1"/>
    <property type="molecule type" value="Genomic_DNA"/>
</dbReference>
<dbReference type="Proteomes" id="UP000190667">
    <property type="component" value="Unassembled WGS sequence"/>
</dbReference>
<protein>
    <submittedName>
        <fullName evidence="1">Uncharacterized protein</fullName>
    </submittedName>
</protein>
<evidence type="ECO:0000313" key="2">
    <source>
        <dbReference type="Proteomes" id="UP000190667"/>
    </source>
</evidence>
<sequence length="33" mass="3789">MLVRLEIEQEPVNQDILRKALEVVVQKTPDDAV</sequence>
<dbReference type="InterPro" id="IPR024753">
    <property type="entry name" value="AriR"/>
</dbReference>
<dbReference type="GO" id="GO:0071468">
    <property type="term" value="P:cellular response to acidic pH"/>
    <property type="evidence" value="ECO:0007669"/>
    <property type="project" value="InterPro"/>
</dbReference>
<evidence type="ECO:0000313" key="1">
    <source>
        <dbReference type="EMBL" id="OON41512.1"/>
    </source>
</evidence>
<gene>
    <name evidence="1" type="ORF">BTJ39_05850</name>
</gene>
<dbReference type="Gene3D" id="1.20.5.5260">
    <property type="match status" value="1"/>
</dbReference>
<name>A0A1S8YRR7_9GAMM</name>
<dbReference type="OrthoDB" id="6629193at2"/>
<proteinExistence type="predicted"/>
<keyword evidence="2" id="KW-1185">Reference proteome</keyword>
<dbReference type="Pfam" id="PF10798">
    <property type="entry name" value="YmgB"/>
    <property type="match status" value="1"/>
</dbReference>
<reference evidence="1 2" key="1">
    <citation type="submission" date="2016-12" db="EMBL/GenBank/DDBJ databases">
        <title>Izhakiella australiana sp. nov. of genus Izhakiella isolated from Australian desert.</title>
        <authorList>
            <person name="Ji M."/>
        </authorList>
    </citation>
    <scope>NUCLEOTIDE SEQUENCE [LARGE SCALE GENOMIC DNA]</scope>
    <source>
        <strain evidence="1 2">D4N98</strain>
    </source>
</reference>
<organism evidence="1 2">
    <name type="scientific">Izhakiella australiensis</name>
    <dbReference type="NCBI Taxonomy" id="1926881"/>
    <lineage>
        <taxon>Bacteria</taxon>
        <taxon>Pseudomonadati</taxon>
        <taxon>Pseudomonadota</taxon>
        <taxon>Gammaproteobacteria</taxon>
        <taxon>Enterobacterales</taxon>
        <taxon>Erwiniaceae</taxon>
        <taxon>Izhakiella</taxon>
    </lineage>
</organism>
<accession>A0A1S8YRR7</accession>
<dbReference type="AlphaFoldDB" id="A0A1S8YRR7"/>
<comment type="caution">
    <text evidence="1">The sequence shown here is derived from an EMBL/GenBank/DDBJ whole genome shotgun (WGS) entry which is preliminary data.</text>
</comment>